<organism evidence="1 2">
    <name type="scientific">Ridgeia piscesae</name>
    <name type="common">Tubeworm</name>
    <dbReference type="NCBI Taxonomy" id="27915"/>
    <lineage>
        <taxon>Eukaryota</taxon>
        <taxon>Metazoa</taxon>
        <taxon>Spiralia</taxon>
        <taxon>Lophotrochozoa</taxon>
        <taxon>Annelida</taxon>
        <taxon>Polychaeta</taxon>
        <taxon>Sedentaria</taxon>
        <taxon>Canalipalpata</taxon>
        <taxon>Sabellida</taxon>
        <taxon>Siboglinidae</taxon>
        <taxon>Ridgeia</taxon>
    </lineage>
</organism>
<gene>
    <name evidence="1" type="ORF">NP493_1154g00024</name>
</gene>
<dbReference type="Proteomes" id="UP001209878">
    <property type="component" value="Unassembled WGS sequence"/>
</dbReference>
<dbReference type="AlphaFoldDB" id="A0AAD9KFM3"/>
<evidence type="ECO:0000313" key="1">
    <source>
        <dbReference type="EMBL" id="KAK2170461.1"/>
    </source>
</evidence>
<keyword evidence="2" id="KW-1185">Reference proteome</keyword>
<comment type="caution">
    <text evidence="1">The sequence shown here is derived from an EMBL/GenBank/DDBJ whole genome shotgun (WGS) entry which is preliminary data.</text>
</comment>
<reference evidence="1" key="1">
    <citation type="journal article" date="2023" name="Mol. Biol. Evol.">
        <title>Third-Generation Sequencing Reveals the Adaptive Role of the Epigenome in Three Deep-Sea Polychaetes.</title>
        <authorList>
            <person name="Perez M."/>
            <person name="Aroh O."/>
            <person name="Sun Y."/>
            <person name="Lan Y."/>
            <person name="Juniper S.K."/>
            <person name="Young C.R."/>
            <person name="Angers B."/>
            <person name="Qian P.Y."/>
        </authorList>
    </citation>
    <scope>NUCLEOTIDE SEQUENCE</scope>
    <source>
        <strain evidence="1">R07B-5</strain>
    </source>
</reference>
<evidence type="ECO:0000313" key="2">
    <source>
        <dbReference type="Proteomes" id="UP001209878"/>
    </source>
</evidence>
<dbReference type="EMBL" id="JAODUO010001152">
    <property type="protein sequence ID" value="KAK2170461.1"/>
    <property type="molecule type" value="Genomic_DNA"/>
</dbReference>
<accession>A0AAD9KFM3</accession>
<proteinExistence type="predicted"/>
<name>A0AAD9KFM3_RIDPI</name>
<protein>
    <submittedName>
        <fullName evidence="1">Uncharacterized protein</fullName>
    </submittedName>
</protein>
<sequence length="73" mass="8252">MKEQKRSSTTVDIVNYALKVSENGVTCVCSPFQFVNWLNSNIHVSSKTCVTGNNFILHKAMFSVNIAIRYHKT</sequence>